<dbReference type="EMBL" id="CP001739">
    <property type="protein sequence ID" value="ACZ09654.1"/>
    <property type="molecule type" value="Genomic_DNA"/>
</dbReference>
<feature type="domain" description="ABC transporter" evidence="10">
    <location>
        <begin position="336"/>
        <end position="571"/>
    </location>
</feature>
<dbReference type="eggNOG" id="COG1132">
    <property type="taxonomic scope" value="Bacteria"/>
</dbReference>
<feature type="domain" description="ABC transmembrane type-1" evidence="11">
    <location>
        <begin position="20"/>
        <end position="303"/>
    </location>
</feature>
<dbReference type="HOGENOM" id="CLU_000604_84_3_0"/>
<dbReference type="PROSITE" id="PS50893">
    <property type="entry name" value="ABC_TRANSPORTER_2"/>
    <property type="match status" value="1"/>
</dbReference>
<evidence type="ECO:0000313" key="12">
    <source>
        <dbReference type="EMBL" id="ACZ09654.1"/>
    </source>
</evidence>
<dbReference type="KEGG" id="str:Sterm_2810"/>
<keyword evidence="6" id="KW-0067">ATP-binding</keyword>
<dbReference type="GO" id="GO:0016887">
    <property type="term" value="F:ATP hydrolysis activity"/>
    <property type="evidence" value="ECO:0007669"/>
    <property type="project" value="InterPro"/>
</dbReference>
<evidence type="ECO:0000256" key="3">
    <source>
        <dbReference type="ARBA" id="ARBA00022475"/>
    </source>
</evidence>
<dbReference type="CDD" id="cd18541">
    <property type="entry name" value="ABC_6TM_TmrB_like"/>
    <property type="match status" value="1"/>
</dbReference>
<keyword evidence="5" id="KW-0547">Nucleotide-binding</keyword>
<dbReference type="Pfam" id="PF00005">
    <property type="entry name" value="ABC_tran"/>
    <property type="match status" value="1"/>
</dbReference>
<evidence type="ECO:0000313" key="13">
    <source>
        <dbReference type="Proteomes" id="UP000000845"/>
    </source>
</evidence>
<keyword evidence="7 9" id="KW-1133">Transmembrane helix</keyword>
<dbReference type="InterPro" id="IPR039421">
    <property type="entry name" value="Type_1_exporter"/>
</dbReference>
<dbReference type="InterPro" id="IPR003439">
    <property type="entry name" value="ABC_transporter-like_ATP-bd"/>
</dbReference>
<feature type="transmembrane region" description="Helical" evidence="9">
    <location>
        <begin position="60"/>
        <end position="82"/>
    </location>
</feature>
<comment type="subcellular location">
    <subcellularLocation>
        <location evidence="1">Cell membrane</location>
        <topology evidence="1">Multi-pass membrane protein</topology>
    </subcellularLocation>
</comment>
<reference evidence="12 13" key="2">
    <citation type="journal article" date="2010" name="Stand. Genomic Sci.">
        <title>Complete genome sequence of Sebaldella termitidis type strain (NCTC 11300).</title>
        <authorList>
            <person name="Harmon-Smith M."/>
            <person name="Celia L."/>
            <person name="Chertkov O."/>
            <person name="Lapidus A."/>
            <person name="Copeland A."/>
            <person name="Glavina Del Rio T."/>
            <person name="Nolan M."/>
            <person name="Lucas S."/>
            <person name="Tice H."/>
            <person name="Cheng J.F."/>
            <person name="Han C."/>
            <person name="Detter J.C."/>
            <person name="Bruce D."/>
            <person name="Goodwin L."/>
            <person name="Pitluck S."/>
            <person name="Pati A."/>
            <person name="Liolios K."/>
            <person name="Ivanova N."/>
            <person name="Mavromatis K."/>
            <person name="Mikhailova N."/>
            <person name="Chen A."/>
            <person name="Palaniappan K."/>
            <person name="Land M."/>
            <person name="Hauser L."/>
            <person name="Chang Y.J."/>
            <person name="Jeffries C.D."/>
            <person name="Brettin T."/>
            <person name="Goker M."/>
            <person name="Beck B."/>
            <person name="Bristow J."/>
            <person name="Eisen J.A."/>
            <person name="Markowitz V."/>
            <person name="Hugenholtz P."/>
            <person name="Kyrpides N.C."/>
            <person name="Klenk H.P."/>
            <person name="Chen F."/>
        </authorList>
    </citation>
    <scope>NUCLEOTIDE SEQUENCE [LARGE SCALE GENOMIC DNA]</scope>
    <source>
        <strain evidence="13">ATCC 33386 / NCTC 11300</strain>
    </source>
</reference>
<gene>
    <name evidence="12" type="ordered locus">Sterm_2810</name>
</gene>
<dbReference type="PROSITE" id="PS00211">
    <property type="entry name" value="ABC_TRANSPORTER_1"/>
    <property type="match status" value="1"/>
</dbReference>
<feature type="transmembrane region" description="Helical" evidence="9">
    <location>
        <begin position="144"/>
        <end position="171"/>
    </location>
</feature>
<name>D1AN50_SEBTE</name>
<dbReference type="SUPFAM" id="SSF90123">
    <property type="entry name" value="ABC transporter transmembrane region"/>
    <property type="match status" value="1"/>
</dbReference>
<evidence type="ECO:0000256" key="1">
    <source>
        <dbReference type="ARBA" id="ARBA00004651"/>
    </source>
</evidence>
<dbReference type="GO" id="GO:0005886">
    <property type="term" value="C:plasma membrane"/>
    <property type="evidence" value="ECO:0007669"/>
    <property type="project" value="UniProtKB-SubCell"/>
</dbReference>
<organism evidence="12 13">
    <name type="scientific">Sebaldella termitidis (strain ATCC 33386 / NCTC 11300)</name>
    <dbReference type="NCBI Taxonomy" id="526218"/>
    <lineage>
        <taxon>Bacteria</taxon>
        <taxon>Fusobacteriati</taxon>
        <taxon>Fusobacteriota</taxon>
        <taxon>Fusobacteriia</taxon>
        <taxon>Fusobacteriales</taxon>
        <taxon>Leptotrichiaceae</taxon>
        <taxon>Sebaldella</taxon>
    </lineage>
</organism>
<proteinExistence type="predicted"/>
<dbReference type="STRING" id="526218.Sterm_2810"/>
<accession>D1AN50</accession>
<dbReference type="GO" id="GO:0015421">
    <property type="term" value="F:ABC-type oligopeptide transporter activity"/>
    <property type="evidence" value="ECO:0007669"/>
    <property type="project" value="TreeGrafter"/>
</dbReference>
<keyword evidence="3" id="KW-1003">Cell membrane</keyword>
<dbReference type="PANTHER" id="PTHR43394:SF1">
    <property type="entry name" value="ATP-BINDING CASSETTE SUB-FAMILY B MEMBER 10, MITOCHONDRIAL"/>
    <property type="match status" value="1"/>
</dbReference>
<evidence type="ECO:0000256" key="8">
    <source>
        <dbReference type="ARBA" id="ARBA00023136"/>
    </source>
</evidence>
<dbReference type="AlphaFoldDB" id="D1AN50"/>
<dbReference type="InterPro" id="IPR011527">
    <property type="entry name" value="ABC1_TM_dom"/>
</dbReference>
<dbReference type="FunFam" id="3.40.50.300:FF:000221">
    <property type="entry name" value="Multidrug ABC transporter ATP-binding protein"/>
    <property type="match status" value="1"/>
</dbReference>
<evidence type="ECO:0000259" key="10">
    <source>
        <dbReference type="PROSITE" id="PS50893"/>
    </source>
</evidence>
<evidence type="ECO:0000256" key="5">
    <source>
        <dbReference type="ARBA" id="ARBA00022741"/>
    </source>
</evidence>
<evidence type="ECO:0000256" key="7">
    <source>
        <dbReference type="ARBA" id="ARBA00022989"/>
    </source>
</evidence>
<evidence type="ECO:0000256" key="9">
    <source>
        <dbReference type="SAM" id="Phobius"/>
    </source>
</evidence>
<dbReference type="InterPro" id="IPR003593">
    <property type="entry name" value="AAA+_ATPase"/>
</dbReference>
<dbReference type="SMART" id="SM00382">
    <property type="entry name" value="AAA"/>
    <property type="match status" value="1"/>
</dbReference>
<dbReference type="Pfam" id="PF00664">
    <property type="entry name" value="ABC_membrane"/>
    <property type="match status" value="1"/>
</dbReference>
<dbReference type="PANTHER" id="PTHR43394">
    <property type="entry name" value="ATP-DEPENDENT PERMEASE MDL1, MITOCHONDRIAL"/>
    <property type="match status" value="1"/>
</dbReference>
<dbReference type="SUPFAM" id="SSF52540">
    <property type="entry name" value="P-loop containing nucleoside triphosphate hydrolases"/>
    <property type="match status" value="1"/>
</dbReference>
<dbReference type="InterPro" id="IPR036640">
    <property type="entry name" value="ABC1_TM_sf"/>
</dbReference>
<reference evidence="13" key="1">
    <citation type="submission" date="2009-09" db="EMBL/GenBank/DDBJ databases">
        <title>The complete chromosome of Sebaldella termitidis ATCC 33386.</title>
        <authorList>
            <consortium name="US DOE Joint Genome Institute (JGI-PGF)"/>
            <person name="Lucas S."/>
            <person name="Copeland A."/>
            <person name="Lapidus A."/>
            <person name="Glavina del Rio T."/>
            <person name="Dalin E."/>
            <person name="Tice H."/>
            <person name="Bruce D."/>
            <person name="Goodwin L."/>
            <person name="Pitluck S."/>
            <person name="Kyrpides N."/>
            <person name="Mavromatis K."/>
            <person name="Ivanova N."/>
            <person name="Mikhailova N."/>
            <person name="Sims D."/>
            <person name="Meincke L."/>
            <person name="Brettin T."/>
            <person name="Detter J.C."/>
            <person name="Han C."/>
            <person name="Larimer F."/>
            <person name="Land M."/>
            <person name="Hauser L."/>
            <person name="Markowitz V."/>
            <person name="Cheng J.F."/>
            <person name="Hugenholtz P."/>
            <person name="Woyke T."/>
            <person name="Wu D."/>
            <person name="Eisen J.A."/>
        </authorList>
    </citation>
    <scope>NUCLEOTIDE SEQUENCE [LARGE SCALE GENOMIC DNA]</scope>
    <source>
        <strain evidence="13">ATCC 33386 / NCTC 11300</strain>
    </source>
</reference>
<dbReference type="Gene3D" id="3.40.50.300">
    <property type="entry name" value="P-loop containing nucleotide triphosphate hydrolases"/>
    <property type="match status" value="1"/>
</dbReference>
<dbReference type="Proteomes" id="UP000000845">
    <property type="component" value="Chromosome"/>
</dbReference>
<feature type="transmembrane region" description="Helical" evidence="9">
    <location>
        <begin position="280"/>
        <end position="298"/>
    </location>
</feature>
<dbReference type="RefSeq" id="WP_012862248.1">
    <property type="nucleotide sequence ID" value="NC_013517.1"/>
</dbReference>
<evidence type="ECO:0000256" key="2">
    <source>
        <dbReference type="ARBA" id="ARBA00022448"/>
    </source>
</evidence>
<feature type="transmembrane region" description="Helical" evidence="9">
    <location>
        <begin position="247"/>
        <end position="268"/>
    </location>
</feature>
<keyword evidence="4 9" id="KW-0812">Transmembrane</keyword>
<dbReference type="PROSITE" id="PS50929">
    <property type="entry name" value="ABC_TM1F"/>
    <property type="match status" value="1"/>
</dbReference>
<evidence type="ECO:0000259" key="11">
    <source>
        <dbReference type="PROSITE" id="PS50929"/>
    </source>
</evidence>
<evidence type="ECO:0000256" key="6">
    <source>
        <dbReference type="ARBA" id="ARBA00022840"/>
    </source>
</evidence>
<keyword evidence="2" id="KW-0813">Transport</keyword>
<dbReference type="Gene3D" id="1.20.1560.10">
    <property type="entry name" value="ABC transporter type 1, transmembrane domain"/>
    <property type="match status" value="1"/>
</dbReference>
<feature type="transmembrane region" description="Helical" evidence="9">
    <location>
        <begin position="20"/>
        <end position="40"/>
    </location>
</feature>
<dbReference type="InterPro" id="IPR017871">
    <property type="entry name" value="ABC_transporter-like_CS"/>
</dbReference>
<sequence>MIKIFRQLGWFIKEMKWRYLLVLLMLLIGDVFSLIVPWITGYTIDQMTMRTLTGSKLTQITIVLVSIIVIGYITTGIWNYIFIQNANILSFKVLKKFFRHIIRMDGKFFKKYQTGDLMSRATEDVNAVSEAVDFGFLMLAEASLYLTLLISSMFVINPKISIIVLIPILIIPFGVDKLEKTIEKLYEERQQSTSVLSNSVLESIVGVRVIRAYAKEREDIEKLLSKSQVTYDKSIAFSKIISLYEPLFIGVFTIAATLAIYFGIMDVFKSNMTTGKLVTYFVYVMMLEWPVFALGAFINTLQRGSGSYERIDAVYNEESDIIIPENPLSLEKIESIEFDNYSFSYPGSQVKSLNSFSIAVKTGETLGIVGTTGSGKTTIIRQLLRQYKLGEGKILINNCGISEYNAENIREHIAYVPQEHIVFSKTVYENIRLGNMNASREDIMAAIEHADFTKDIGTLTNGLETVTGESGVMLSGGQKQRLSLARAFVRAGNVLILDDSLSAVDGKTEENIIRNIAEYYPEMIKIIVAHRLSAVRDANYIIVLQEGTIVEKGTHEELMELRGWYYDQFMEQNTMTTQESEEVE</sequence>
<dbReference type="InterPro" id="IPR027417">
    <property type="entry name" value="P-loop_NTPase"/>
</dbReference>
<keyword evidence="13" id="KW-1185">Reference proteome</keyword>
<keyword evidence="8 9" id="KW-0472">Membrane</keyword>
<evidence type="ECO:0000256" key="4">
    <source>
        <dbReference type="ARBA" id="ARBA00022692"/>
    </source>
</evidence>
<protein>
    <submittedName>
        <fullName evidence="12">ABC transporter related protein</fullName>
    </submittedName>
</protein>
<dbReference type="GO" id="GO:0005524">
    <property type="term" value="F:ATP binding"/>
    <property type="evidence" value="ECO:0007669"/>
    <property type="project" value="UniProtKB-KW"/>
</dbReference>